<keyword evidence="5" id="KW-0813">Transport</keyword>
<dbReference type="HAMAP" id="MF_00445">
    <property type="entry name" value="NDH1_NuoN_1"/>
    <property type="match status" value="1"/>
</dbReference>
<proteinExistence type="inferred from homology"/>
<dbReference type="EMBL" id="AP010872">
    <property type="protein sequence ID" value="BAH82926.1"/>
    <property type="molecule type" value="Genomic_DNA"/>
</dbReference>
<evidence type="ECO:0000256" key="3">
    <source>
        <dbReference type="ARBA" id="ARBA00022989"/>
    </source>
</evidence>
<evidence type="ECO:0000256" key="4">
    <source>
        <dbReference type="ARBA" id="ARBA00023136"/>
    </source>
</evidence>
<dbReference type="GO" id="GO:0005886">
    <property type="term" value="C:plasma membrane"/>
    <property type="evidence" value="ECO:0007669"/>
    <property type="project" value="UniProtKB-SubCell"/>
</dbReference>
<evidence type="ECO:0000256" key="5">
    <source>
        <dbReference type="HAMAP-Rule" id="MF_00445"/>
    </source>
</evidence>
<dbReference type="OrthoDB" id="9768329at2"/>
<keyword evidence="3 5" id="KW-1133">Transmembrane helix</keyword>
<organism evidence="8 9">
    <name type="scientific">Candidatus Ishikawaella capsulata Mpkobe</name>
    <dbReference type="NCBI Taxonomy" id="476281"/>
    <lineage>
        <taxon>Bacteria</taxon>
        <taxon>Pseudomonadati</taxon>
        <taxon>Pseudomonadota</taxon>
        <taxon>Gammaproteobacteria</taxon>
        <taxon>Enterobacterales</taxon>
        <taxon>Enterobacteriaceae</taxon>
        <taxon>Candidatus Ishikawella</taxon>
    </lineage>
</organism>
<keyword evidence="2 5" id="KW-0812">Transmembrane</keyword>
<evidence type="ECO:0000256" key="1">
    <source>
        <dbReference type="ARBA" id="ARBA00004127"/>
    </source>
</evidence>
<sequence>MAINQQQLIALLPLSIIGLTILVVMLFIAWHRDHFISAVLTIIGLNITLLSLGIVFYYQKVSSVDVTILLRIDGYFIFYAAIILLCSLASCIFAYSWLISVTDNNREEFYLLILISTLGSIILVSANHFASFFIGIELLSVPMMGLIDYATNKRYSLEAAIKYMILSAATSTFLLFGIALIYADCGNLSFMEIGQYIHNHNILKEPLFLAGLGMIITVLGFKLSLVPFHLWTPDIYQGAPVPVSAFLSTASKIALFCLMIHLFAYIPIDINPKNSIFIILVSLAIFSMIFGNVMALSQNNIKRLLGYSSIAHLGYILLALIILNNKLSIEAAGVYMVGYILSNLGLFGIINIMSSPYRGYDNDYLYMYRGLFWYNPILAALMTIMLLSLAGIPLTVGFIGKLYTLIASINEHLWSLTISIVIGSSISLYYYLRVIIILYLSPPENNMNLDVNSLYTFPGLVVLICATLVMLFGVYPDYILKLLSITIPK</sequence>
<dbReference type="Pfam" id="PF00361">
    <property type="entry name" value="Proton_antipo_M"/>
    <property type="match status" value="1"/>
</dbReference>
<feature type="transmembrane region" description="Helical" evidence="5">
    <location>
        <begin position="304"/>
        <end position="323"/>
    </location>
</feature>
<comment type="subunit">
    <text evidence="5">NDH-1 is composed of 13 different subunits. Subunits NuoA, H, J, K, L, M, N constitute the membrane sector of the complex.</text>
</comment>
<dbReference type="GO" id="GO:0012505">
    <property type="term" value="C:endomembrane system"/>
    <property type="evidence" value="ECO:0007669"/>
    <property type="project" value="UniProtKB-SubCell"/>
</dbReference>
<dbReference type="HOGENOM" id="CLU_007100_1_5_6"/>
<accession>C5WC70</accession>
<dbReference type="InterPro" id="IPR001750">
    <property type="entry name" value="ND/Mrp_TM"/>
</dbReference>
<name>C5WC70_9ENTR</name>
<feature type="transmembrane region" description="Helical" evidence="5">
    <location>
        <begin position="453"/>
        <end position="475"/>
    </location>
</feature>
<keyword evidence="5" id="KW-0520">NAD</keyword>
<feature type="transmembrane region" description="Helical" evidence="5">
    <location>
        <begin position="329"/>
        <end position="350"/>
    </location>
</feature>
<comment type="subcellular location">
    <subcellularLocation>
        <location evidence="5">Cell membrane</location>
        <topology evidence="5">Multi-pass membrane protein</topology>
    </subcellularLocation>
    <subcellularLocation>
        <location evidence="1">Endomembrane system</location>
        <topology evidence="1">Multi-pass membrane protein</topology>
    </subcellularLocation>
    <subcellularLocation>
        <location evidence="6">Membrane</location>
        <topology evidence="6">Multi-pass membrane protein</topology>
    </subcellularLocation>
</comment>
<feature type="transmembrane region" description="Helical" evidence="5">
    <location>
        <begin position="35"/>
        <end position="56"/>
    </location>
</feature>
<dbReference type="NCBIfam" id="NF004439">
    <property type="entry name" value="PRK05777.1-1"/>
    <property type="match status" value="1"/>
</dbReference>
<dbReference type="AlphaFoldDB" id="C5WC70"/>
<keyword evidence="9" id="KW-1185">Reference proteome</keyword>
<feature type="transmembrane region" description="Helical" evidence="5">
    <location>
        <begin position="207"/>
        <end position="231"/>
    </location>
</feature>
<dbReference type="NCBIfam" id="TIGR01770">
    <property type="entry name" value="NDH_I_N"/>
    <property type="match status" value="1"/>
</dbReference>
<evidence type="ECO:0000256" key="2">
    <source>
        <dbReference type="ARBA" id="ARBA00022692"/>
    </source>
</evidence>
<evidence type="ECO:0000313" key="9">
    <source>
        <dbReference type="Proteomes" id="UP000061704"/>
    </source>
</evidence>
<evidence type="ECO:0000259" key="7">
    <source>
        <dbReference type="Pfam" id="PF00361"/>
    </source>
</evidence>
<evidence type="ECO:0000256" key="6">
    <source>
        <dbReference type="RuleBase" id="RU000320"/>
    </source>
</evidence>
<dbReference type="Proteomes" id="UP000061704">
    <property type="component" value="Chromosome"/>
</dbReference>
<keyword evidence="5" id="KW-0874">Quinone</keyword>
<keyword evidence="5" id="KW-1003">Cell membrane</keyword>
<comment type="function">
    <text evidence="5">NDH-1 shuttles electrons from NADH, via FMN and iron-sulfur (Fe-S) centers, to quinones in the respiratory chain. The immediate electron acceptor for the enzyme in this species is believed to be ubiquinone. Couples the redox reaction to proton translocation (for every two electrons transferred, four hydrogen ions are translocated across the cytoplasmic membrane), and thus conserves the redox energy in a proton gradient.</text>
</comment>
<feature type="transmembrane region" description="Helical" evidence="5">
    <location>
        <begin position="109"/>
        <end position="126"/>
    </location>
</feature>
<keyword evidence="5 8" id="KW-0830">Ubiquinone</keyword>
<feature type="transmembrane region" description="Helical" evidence="5">
    <location>
        <begin position="276"/>
        <end position="297"/>
    </location>
</feature>
<feature type="transmembrane region" description="Helical" evidence="5">
    <location>
        <begin position="6"/>
        <end position="28"/>
    </location>
</feature>
<dbReference type="GO" id="GO:0008137">
    <property type="term" value="F:NADH dehydrogenase (ubiquinone) activity"/>
    <property type="evidence" value="ECO:0007669"/>
    <property type="project" value="InterPro"/>
</dbReference>
<evidence type="ECO:0000313" key="8">
    <source>
        <dbReference type="EMBL" id="BAH82926.1"/>
    </source>
</evidence>
<feature type="domain" description="NADH:quinone oxidoreductase/Mrp antiporter transmembrane" evidence="7">
    <location>
        <begin position="126"/>
        <end position="426"/>
    </location>
</feature>
<protein>
    <recommendedName>
        <fullName evidence="5">NADH-quinone oxidoreductase subunit N</fullName>
        <ecNumber evidence="5">7.1.1.-</ecNumber>
    </recommendedName>
    <alternativeName>
        <fullName evidence="5">NADH dehydrogenase I subunit N</fullName>
    </alternativeName>
    <alternativeName>
        <fullName evidence="5">NDH-1 subunit N</fullName>
    </alternativeName>
</protein>
<dbReference type="GO" id="GO:0042773">
    <property type="term" value="P:ATP synthesis coupled electron transport"/>
    <property type="evidence" value="ECO:0007669"/>
    <property type="project" value="InterPro"/>
</dbReference>
<feature type="transmembrane region" description="Helical" evidence="5">
    <location>
        <begin position="76"/>
        <end position="97"/>
    </location>
</feature>
<comment type="similarity">
    <text evidence="5">Belongs to the complex I subunit 2 family.</text>
</comment>
<dbReference type="RefSeq" id="WP_041068658.1">
    <property type="nucleotide sequence ID" value="NZ_AP010872.1"/>
</dbReference>
<keyword evidence="4 5" id="KW-0472">Membrane</keyword>
<dbReference type="GO" id="GO:0048038">
    <property type="term" value="F:quinone binding"/>
    <property type="evidence" value="ECO:0007669"/>
    <property type="project" value="UniProtKB-KW"/>
</dbReference>
<dbReference type="EC" id="7.1.1.-" evidence="5"/>
<feature type="transmembrane region" description="Helical" evidence="5">
    <location>
        <begin position="163"/>
        <end position="183"/>
    </location>
</feature>
<feature type="transmembrane region" description="Helical" evidence="5">
    <location>
        <begin position="371"/>
        <end position="392"/>
    </location>
</feature>
<dbReference type="PANTHER" id="PTHR22773">
    <property type="entry name" value="NADH DEHYDROGENASE"/>
    <property type="match status" value="1"/>
</dbReference>
<comment type="catalytic activity">
    <reaction evidence="5">
        <text>a quinone + NADH + 5 H(+)(in) = a quinol + NAD(+) + 4 H(+)(out)</text>
        <dbReference type="Rhea" id="RHEA:57888"/>
        <dbReference type="ChEBI" id="CHEBI:15378"/>
        <dbReference type="ChEBI" id="CHEBI:24646"/>
        <dbReference type="ChEBI" id="CHEBI:57540"/>
        <dbReference type="ChEBI" id="CHEBI:57945"/>
        <dbReference type="ChEBI" id="CHEBI:132124"/>
    </reaction>
</comment>
<dbReference type="GO" id="GO:0050136">
    <property type="term" value="F:NADH dehydrogenase (quinone) (non-electrogenic) activity"/>
    <property type="evidence" value="ECO:0007669"/>
    <property type="project" value="UniProtKB-UniRule"/>
</dbReference>
<dbReference type="KEGG" id="icp:ICMP_060"/>
<gene>
    <name evidence="5 8" type="primary">nuoN</name>
    <name evidence="8" type="ORF">ICMP_060</name>
</gene>
<dbReference type="InterPro" id="IPR010096">
    <property type="entry name" value="NADH-Q_OxRdtase_suN/2"/>
</dbReference>
<keyword evidence="5" id="KW-1278">Translocase</keyword>
<reference evidence="8 9" key="1">
    <citation type="journal article" date="2011" name="Genome Biol. Evol.">
        <title>Reductive evolution of bacterial genome in insect gut environment.</title>
        <authorList>
            <person name="Nikoh N."/>
            <person name="Hosokawa T."/>
            <person name="Ohshima K."/>
            <person name="Hattori M."/>
            <person name="Fukatsu T."/>
        </authorList>
    </citation>
    <scope>NUCLEOTIDE SEQUENCE [LARGE SCALE GENOMIC DNA]</scope>
    <source>
        <strain evidence="8 9">Mpkobe</strain>
    </source>
</reference>
<feature type="transmembrane region" description="Helical" evidence="5">
    <location>
        <begin position="243"/>
        <end position="264"/>
    </location>
</feature>
<feature type="transmembrane region" description="Helical" evidence="5">
    <location>
        <begin position="412"/>
        <end position="432"/>
    </location>
</feature>
<dbReference type="STRING" id="476281.ICMP_060"/>